<accession>A0A1V4JBG7</accession>
<proteinExistence type="predicted"/>
<sequence length="83" mass="9331">MPKTGFLEGPSESDVHEVRRTPDSGVKNPRGTSEAAYADNAQRDMSEQSWGDGSNGPWQVFQGKQIRMMKFQFSSYKWSSSIL</sequence>
<dbReference type="Proteomes" id="UP000190648">
    <property type="component" value="Unassembled WGS sequence"/>
</dbReference>
<name>A0A1V4JBG7_PATFA</name>
<organism evidence="2 3">
    <name type="scientific">Patagioenas fasciata monilis</name>
    <dbReference type="NCBI Taxonomy" id="372326"/>
    <lineage>
        <taxon>Eukaryota</taxon>
        <taxon>Metazoa</taxon>
        <taxon>Chordata</taxon>
        <taxon>Craniata</taxon>
        <taxon>Vertebrata</taxon>
        <taxon>Euteleostomi</taxon>
        <taxon>Archelosauria</taxon>
        <taxon>Archosauria</taxon>
        <taxon>Dinosauria</taxon>
        <taxon>Saurischia</taxon>
        <taxon>Theropoda</taxon>
        <taxon>Coelurosauria</taxon>
        <taxon>Aves</taxon>
        <taxon>Neognathae</taxon>
        <taxon>Neoaves</taxon>
        <taxon>Columbimorphae</taxon>
        <taxon>Columbiformes</taxon>
        <taxon>Columbidae</taxon>
        <taxon>Patagioenas</taxon>
    </lineage>
</organism>
<feature type="compositionally biased region" description="Basic and acidic residues" evidence="1">
    <location>
        <begin position="13"/>
        <end position="22"/>
    </location>
</feature>
<comment type="caution">
    <text evidence="2">The sequence shown here is derived from an EMBL/GenBank/DDBJ whole genome shotgun (WGS) entry which is preliminary data.</text>
</comment>
<dbReference type="AlphaFoldDB" id="A0A1V4JBG7"/>
<gene>
    <name evidence="2" type="ORF">AV530_012494</name>
</gene>
<keyword evidence="3" id="KW-1185">Reference proteome</keyword>
<evidence type="ECO:0000313" key="3">
    <source>
        <dbReference type="Proteomes" id="UP000190648"/>
    </source>
</evidence>
<reference evidence="2 3" key="1">
    <citation type="submission" date="2016-02" db="EMBL/GenBank/DDBJ databases">
        <title>Band-tailed pigeon sequencing and assembly.</title>
        <authorList>
            <person name="Soares A.E."/>
            <person name="Novak B.J."/>
            <person name="Rice E.S."/>
            <person name="O'Connell B."/>
            <person name="Chang D."/>
            <person name="Weber S."/>
            <person name="Shapiro B."/>
        </authorList>
    </citation>
    <scope>NUCLEOTIDE SEQUENCE [LARGE SCALE GENOMIC DNA]</scope>
    <source>
        <strain evidence="2">BTP2013</strain>
        <tissue evidence="2">Blood</tissue>
    </source>
</reference>
<protein>
    <submittedName>
        <fullName evidence="2">Uncharacterized protein</fullName>
    </submittedName>
</protein>
<evidence type="ECO:0000313" key="2">
    <source>
        <dbReference type="EMBL" id="OPJ69440.1"/>
    </source>
</evidence>
<feature type="region of interest" description="Disordered" evidence="1">
    <location>
        <begin position="1"/>
        <end position="58"/>
    </location>
</feature>
<dbReference type="EMBL" id="LSYS01008075">
    <property type="protein sequence ID" value="OPJ69440.1"/>
    <property type="molecule type" value="Genomic_DNA"/>
</dbReference>
<evidence type="ECO:0000256" key="1">
    <source>
        <dbReference type="SAM" id="MobiDB-lite"/>
    </source>
</evidence>